<accession>A0A2K1P7L9</accession>
<dbReference type="Pfam" id="PF01637">
    <property type="entry name" value="ATPase_2"/>
    <property type="match status" value="1"/>
</dbReference>
<dbReference type="SUPFAM" id="SSF52980">
    <property type="entry name" value="Restriction endonuclease-like"/>
    <property type="match status" value="1"/>
</dbReference>
<proteinExistence type="predicted"/>
<dbReference type="InterPro" id="IPR027417">
    <property type="entry name" value="P-loop_NTPase"/>
</dbReference>
<evidence type="ECO:0000313" key="3">
    <source>
        <dbReference type="EMBL" id="PNR98795.1"/>
    </source>
</evidence>
<reference evidence="3 4" key="1">
    <citation type="submission" date="2013-12" db="EMBL/GenBank/DDBJ databases">
        <title>Comparative genomics of Petrotoga isolates.</title>
        <authorList>
            <person name="Nesbo C.L."/>
            <person name="Charchuk R."/>
            <person name="Chow K."/>
        </authorList>
    </citation>
    <scope>NUCLEOTIDE SEQUENCE [LARGE SCALE GENOMIC DNA]</scope>
    <source>
        <strain evidence="3 4">DSM 14811</strain>
    </source>
</reference>
<feature type="domain" description="ATPase" evidence="1">
    <location>
        <begin position="3"/>
        <end position="191"/>
    </location>
</feature>
<feature type="domain" description="DUF234" evidence="2">
    <location>
        <begin position="302"/>
        <end position="395"/>
    </location>
</feature>
<keyword evidence="4" id="KW-1185">Reference proteome</keyword>
<dbReference type="InterPro" id="IPR011579">
    <property type="entry name" value="ATPase_dom"/>
</dbReference>
<protein>
    <submittedName>
        <fullName evidence="3">ATPase</fullName>
    </submittedName>
</protein>
<organism evidence="3 4">
    <name type="scientific">Petrotoga mexicana DSM 14811</name>
    <dbReference type="NCBI Taxonomy" id="1122954"/>
    <lineage>
        <taxon>Bacteria</taxon>
        <taxon>Thermotogati</taxon>
        <taxon>Thermotogota</taxon>
        <taxon>Thermotogae</taxon>
        <taxon>Petrotogales</taxon>
        <taxon>Petrotogaceae</taxon>
        <taxon>Petrotoga</taxon>
    </lineage>
</organism>
<sequence>MNFYDRKKELEALNKILNTEEKRFTVLYGRRRIGKTSLIKKVYENRDNFLYFFVEVKREEALLKELSLLVSKAIYTNWYDLFTDLFERFDHIIFDEFQNFFLVNSDILYTLQHAWDDTKHNTKLTVLGSYTGLIKKIFMEEKMPLFGRVNNFINLKKFNLKSGLEMLFDFGYDTEEALEIYSIVGGVPKYLWGFKDKDNLKNKIYELFITDFSPFKEESKNILILEFGSEHRSYFSILEAIGGGNKTLKEIEDISKIPSTSLSKYLNELVNNYEILKKENSILDRKSRNARYYINDEFFDFYFNLLSRYLSEIEFNPKSALEKIYQQLPTHIGHQFENICIQFLKEKPNYPGFLINNIGKSWGKVPYSKNLSYDIDIVAYNDDNILFGECKWTNKKMGIKDLETLKLRSNYVNFGNKRTKYILFSKSGFTPELLKFQTDDLFLLTPDKMVSELFKD</sequence>
<dbReference type="Pfam" id="PF03008">
    <property type="entry name" value="DUF234"/>
    <property type="match status" value="1"/>
</dbReference>
<dbReference type="Proteomes" id="UP000236604">
    <property type="component" value="Unassembled WGS sequence"/>
</dbReference>
<dbReference type="GO" id="GO:0005524">
    <property type="term" value="F:ATP binding"/>
    <property type="evidence" value="ECO:0007669"/>
    <property type="project" value="InterPro"/>
</dbReference>
<dbReference type="PANTHER" id="PTHR34704">
    <property type="entry name" value="ATPASE"/>
    <property type="match status" value="1"/>
</dbReference>
<dbReference type="SUPFAM" id="SSF52540">
    <property type="entry name" value="P-loop containing nucleoside triphosphate hydrolases"/>
    <property type="match status" value="1"/>
</dbReference>
<dbReference type="PANTHER" id="PTHR34704:SF1">
    <property type="entry name" value="ATPASE"/>
    <property type="match status" value="1"/>
</dbReference>
<dbReference type="AlphaFoldDB" id="A0A2K1P7L9"/>
<dbReference type="EMBL" id="AZRN01000032">
    <property type="protein sequence ID" value="PNR98795.1"/>
    <property type="molecule type" value="Genomic_DNA"/>
</dbReference>
<evidence type="ECO:0000313" key="4">
    <source>
        <dbReference type="Proteomes" id="UP000236604"/>
    </source>
</evidence>
<dbReference type="Gene3D" id="3.40.50.300">
    <property type="entry name" value="P-loop containing nucleotide triphosphate hydrolases"/>
    <property type="match status" value="1"/>
</dbReference>
<name>A0A2K1P7L9_9BACT</name>
<dbReference type="RefSeq" id="WP_103077416.1">
    <property type="nucleotide sequence ID" value="NZ_AZRN01000032.1"/>
</dbReference>
<dbReference type="InterPro" id="IPR011335">
    <property type="entry name" value="Restrct_endonuc-II-like"/>
</dbReference>
<evidence type="ECO:0000259" key="1">
    <source>
        <dbReference type="Pfam" id="PF01637"/>
    </source>
</evidence>
<gene>
    <name evidence="3" type="ORF">X927_07485</name>
</gene>
<dbReference type="InterPro" id="IPR004256">
    <property type="entry name" value="DUF234"/>
</dbReference>
<evidence type="ECO:0000259" key="2">
    <source>
        <dbReference type="Pfam" id="PF03008"/>
    </source>
</evidence>
<comment type="caution">
    <text evidence="3">The sequence shown here is derived from an EMBL/GenBank/DDBJ whole genome shotgun (WGS) entry which is preliminary data.</text>
</comment>